<evidence type="ECO:0000313" key="1">
    <source>
        <dbReference type="EMBL" id="RYC86292.1"/>
    </source>
</evidence>
<accession>A0A4Q2VGB7</accession>
<protein>
    <submittedName>
        <fullName evidence="1">Uncharacterized protein</fullName>
    </submittedName>
</protein>
<dbReference type="Proteomes" id="UP000290540">
    <property type="component" value="Unassembled WGS sequence"/>
</dbReference>
<name>A0A4Q2VGB7_FUSOX</name>
<evidence type="ECO:0000313" key="2">
    <source>
        <dbReference type="Proteomes" id="UP000290540"/>
    </source>
</evidence>
<sequence>MGFGLSGMTGGLLRLFLSTIDRTTTRKNLLFGPAGYDCTFGIVKRAFIQALEARLRAGADLGVSDSCMIRLQLAVGVLTKT</sequence>
<reference evidence="1 2" key="1">
    <citation type="submission" date="2016-12" db="EMBL/GenBank/DDBJ databases">
        <title>Draft genome sequence of Fusarium oxysporum causing rot on Narcissus.</title>
        <authorList>
            <person name="Armitage A.D."/>
            <person name="Taylor A."/>
            <person name="Clarkson J.P."/>
            <person name="Harrison R.J."/>
            <person name="Jackson A.C."/>
        </authorList>
    </citation>
    <scope>NUCLEOTIDE SEQUENCE [LARGE SCALE GENOMIC DNA]</scope>
    <source>
        <strain evidence="1 2">N139</strain>
    </source>
</reference>
<dbReference type="AlphaFoldDB" id="A0A4Q2VGB7"/>
<proteinExistence type="predicted"/>
<dbReference type="EMBL" id="MQTW01000092">
    <property type="protein sequence ID" value="RYC86292.1"/>
    <property type="molecule type" value="Genomic_DNA"/>
</dbReference>
<gene>
    <name evidence="1" type="ORF">BFJ63_vAg10816</name>
</gene>
<comment type="caution">
    <text evidence="1">The sequence shown here is derived from an EMBL/GenBank/DDBJ whole genome shotgun (WGS) entry which is preliminary data.</text>
</comment>
<organism evidence="1 2">
    <name type="scientific">Fusarium oxysporum f. sp. narcissi</name>
    <dbReference type="NCBI Taxonomy" id="451672"/>
    <lineage>
        <taxon>Eukaryota</taxon>
        <taxon>Fungi</taxon>
        <taxon>Dikarya</taxon>
        <taxon>Ascomycota</taxon>
        <taxon>Pezizomycotina</taxon>
        <taxon>Sordariomycetes</taxon>
        <taxon>Hypocreomycetidae</taxon>
        <taxon>Hypocreales</taxon>
        <taxon>Nectriaceae</taxon>
        <taxon>Fusarium</taxon>
        <taxon>Fusarium oxysporum species complex</taxon>
    </lineage>
</organism>